<keyword evidence="2" id="KW-0645">Protease</keyword>
<dbReference type="AlphaFoldDB" id="A0A9P0YNA1"/>
<evidence type="ECO:0000256" key="3">
    <source>
        <dbReference type="ARBA" id="ARBA00022801"/>
    </source>
</evidence>
<organism evidence="5 6">
    <name type="scientific">Cuscuta europaea</name>
    <name type="common">European dodder</name>
    <dbReference type="NCBI Taxonomy" id="41803"/>
    <lineage>
        <taxon>Eukaryota</taxon>
        <taxon>Viridiplantae</taxon>
        <taxon>Streptophyta</taxon>
        <taxon>Embryophyta</taxon>
        <taxon>Tracheophyta</taxon>
        <taxon>Spermatophyta</taxon>
        <taxon>Magnoliopsida</taxon>
        <taxon>eudicotyledons</taxon>
        <taxon>Gunneridae</taxon>
        <taxon>Pentapetalae</taxon>
        <taxon>asterids</taxon>
        <taxon>lamiids</taxon>
        <taxon>Solanales</taxon>
        <taxon>Convolvulaceae</taxon>
        <taxon>Cuscuteae</taxon>
        <taxon>Cuscuta</taxon>
        <taxon>Cuscuta subgen. Cuscuta</taxon>
    </lineage>
</organism>
<comment type="similarity">
    <text evidence="1">Belongs to the peptidase C48 family.</text>
</comment>
<reference evidence="5" key="1">
    <citation type="submission" date="2022-07" db="EMBL/GenBank/DDBJ databases">
        <authorList>
            <person name="Macas J."/>
            <person name="Novak P."/>
            <person name="Neumann P."/>
        </authorList>
    </citation>
    <scope>NUCLEOTIDE SEQUENCE</scope>
</reference>
<dbReference type="OrthoDB" id="1100833at2759"/>
<dbReference type="Gene3D" id="3.40.395.10">
    <property type="entry name" value="Adenoviral Proteinase, Chain A"/>
    <property type="match status" value="1"/>
</dbReference>
<dbReference type="InterPro" id="IPR038765">
    <property type="entry name" value="Papain-like_cys_pep_sf"/>
</dbReference>
<protein>
    <recommendedName>
        <fullName evidence="4">Ubiquitin-like protease family profile domain-containing protein</fullName>
    </recommendedName>
</protein>
<dbReference type="GO" id="GO:0006508">
    <property type="term" value="P:proteolysis"/>
    <property type="evidence" value="ECO:0007669"/>
    <property type="project" value="UniProtKB-KW"/>
</dbReference>
<proteinExistence type="inferred from homology"/>
<keyword evidence="3" id="KW-0378">Hydrolase</keyword>
<evidence type="ECO:0000313" key="5">
    <source>
        <dbReference type="EMBL" id="CAH9069953.1"/>
    </source>
</evidence>
<accession>A0A9P0YNA1</accession>
<dbReference type="SUPFAM" id="SSF54001">
    <property type="entry name" value="Cysteine proteinases"/>
    <property type="match status" value="1"/>
</dbReference>
<feature type="domain" description="Ubiquitin-like protease family profile" evidence="4">
    <location>
        <begin position="1"/>
        <end position="131"/>
    </location>
</feature>
<dbReference type="GO" id="GO:0008234">
    <property type="term" value="F:cysteine-type peptidase activity"/>
    <property type="evidence" value="ECO:0007669"/>
    <property type="project" value="InterPro"/>
</dbReference>
<evidence type="ECO:0000259" key="4">
    <source>
        <dbReference type="PROSITE" id="PS50600"/>
    </source>
</evidence>
<sequence>MFDFASGNPNENVVDRLEKELNETGADITTFDMIMFPIHKSGHYYIYCFYTKSNIVDVIDNRVLPDWVIFEDKYGETFKKMGDGFKVFCEKVKISDGKPRNWIPRMLFMSWRHNGNTVDCGIFVLRHLEIYHGQGH</sequence>
<name>A0A9P0YNA1_CUSEU</name>
<gene>
    <name evidence="5" type="ORF">CEURO_LOCUS3470</name>
</gene>
<evidence type="ECO:0000256" key="1">
    <source>
        <dbReference type="ARBA" id="ARBA00005234"/>
    </source>
</evidence>
<dbReference type="Proteomes" id="UP001152484">
    <property type="component" value="Unassembled WGS sequence"/>
</dbReference>
<comment type="caution">
    <text evidence="5">The sequence shown here is derived from an EMBL/GenBank/DDBJ whole genome shotgun (WGS) entry which is preliminary data.</text>
</comment>
<evidence type="ECO:0000256" key="2">
    <source>
        <dbReference type="ARBA" id="ARBA00022670"/>
    </source>
</evidence>
<dbReference type="EMBL" id="CAMAPE010000005">
    <property type="protein sequence ID" value="CAH9069953.1"/>
    <property type="molecule type" value="Genomic_DNA"/>
</dbReference>
<evidence type="ECO:0000313" key="6">
    <source>
        <dbReference type="Proteomes" id="UP001152484"/>
    </source>
</evidence>
<dbReference type="PROSITE" id="PS50600">
    <property type="entry name" value="ULP_PROTEASE"/>
    <property type="match status" value="1"/>
</dbReference>
<dbReference type="InterPro" id="IPR003653">
    <property type="entry name" value="Peptidase_C48_C"/>
</dbReference>
<feature type="non-terminal residue" evidence="5">
    <location>
        <position position="1"/>
    </location>
</feature>
<keyword evidence="6" id="KW-1185">Reference proteome</keyword>